<keyword evidence="2" id="KW-0472">Membrane</keyword>
<evidence type="ECO:0000259" key="3">
    <source>
        <dbReference type="PROSITE" id="PS50887"/>
    </source>
</evidence>
<feature type="domain" description="GGDEF" evidence="3">
    <location>
        <begin position="215"/>
        <end position="348"/>
    </location>
</feature>
<dbReference type="SUPFAM" id="SSF55073">
    <property type="entry name" value="Nucleotide cyclase"/>
    <property type="match status" value="1"/>
</dbReference>
<dbReference type="PANTHER" id="PTHR46663:SF3">
    <property type="entry name" value="SLL0267 PROTEIN"/>
    <property type="match status" value="1"/>
</dbReference>
<evidence type="ECO:0000313" key="4">
    <source>
        <dbReference type="EMBL" id="KGM02869.1"/>
    </source>
</evidence>
<dbReference type="InterPro" id="IPR000160">
    <property type="entry name" value="GGDEF_dom"/>
</dbReference>
<dbReference type="Proteomes" id="UP000029833">
    <property type="component" value="Unassembled WGS sequence"/>
</dbReference>
<feature type="transmembrane region" description="Helical" evidence="2">
    <location>
        <begin position="141"/>
        <end position="160"/>
    </location>
</feature>
<feature type="region of interest" description="Disordered" evidence="1">
    <location>
        <begin position="340"/>
        <end position="361"/>
    </location>
</feature>
<organism evidence="4 5">
    <name type="scientific">Cellulomonas cellasea DSM 20118</name>
    <dbReference type="NCBI Taxonomy" id="1408250"/>
    <lineage>
        <taxon>Bacteria</taxon>
        <taxon>Bacillati</taxon>
        <taxon>Actinomycetota</taxon>
        <taxon>Actinomycetes</taxon>
        <taxon>Micrococcales</taxon>
        <taxon>Cellulomonadaceae</taxon>
        <taxon>Cellulomonas</taxon>
    </lineage>
</organism>
<reference evidence="4 5" key="1">
    <citation type="submission" date="2013-10" db="EMBL/GenBank/DDBJ databases">
        <authorList>
            <person name="Wang G."/>
            <person name="Zhuang W."/>
        </authorList>
    </citation>
    <scope>NUCLEOTIDE SEQUENCE [LARGE SCALE GENOMIC DNA]</scope>
    <source>
        <strain evidence="4 5">DSM 20118</strain>
    </source>
</reference>
<dbReference type="NCBIfam" id="TIGR00254">
    <property type="entry name" value="GGDEF"/>
    <property type="match status" value="1"/>
</dbReference>
<dbReference type="EMBL" id="AXNT01000033">
    <property type="protein sequence ID" value="KGM02869.1"/>
    <property type="molecule type" value="Genomic_DNA"/>
</dbReference>
<sequence>MGPDVAVRREQADLLLVVLLLVTAAVQLMVMALPASAAFDAAEALSILFRVGAALWLLTTRRLDRGPRTFAVILTLDVLLFLASYALLGQAGNAGVPLALISRVPFIVAVLPLRQIQFLTGLVLLGCDGILLWQVSQGNPFPAGLALLFTTVVLVTGYTVRALTSSLAASARGARELAAQLEHAALHDPLTGLPNRALYADRLENAVAHTLRTGHDVAVLLLDLDRFKDVNDTHGHATGDALLVAVAARLRASVRAGDTVARFGGDEFLVIVDDITAPSDALDVARHLRDALIRPFGIEDLQIRSSASIGVAFARNRAHELGAVLREADVAMYRAKDQGPGRIEVFDPAPRSSPRPALDGP</sequence>
<dbReference type="PANTHER" id="PTHR46663">
    <property type="entry name" value="DIGUANYLATE CYCLASE DGCT-RELATED"/>
    <property type="match status" value="1"/>
</dbReference>
<feature type="transmembrane region" description="Helical" evidence="2">
    <location>
        <begin position="70"/>
        <end position="88"/>
    </location>
</feature>
<feature type="transmembrane region" description="Helical" evidence="2">
    <location>
        <begin position="12"/>
        <end position="35"/>
    </location>
</feature>
<dbReference type="InterPro" id="IPR052163">
    <property type="entry name" value="DGC-Regulatory_Protein"/>
</dbReference>
<accession>A0A0A0BAK1</accession>
<evidence type="ECO:0000256" key="1">
    <source>
        <dbReference type="SAM" id="MobiDB-lite"/>
    </source>
</evidence>
<keyword evidence="2" id="KW-1133">Transmembrane helix</keyword>
<evidence type="ECO:0000256" key="2">
    <source>
        <dbReference type="SAM" id="Phobius"/>
    </source>
</evidence>
<proteinExistence type="predicted"/>
<comment type="caution">
    <text evidence="4">The sequence shown here is derived from an EMBL/GenBank/DDBJ whole genome shotgun (WGS) entry which is preliminary data.</text>
</comment>
<dbReference type="Gene3D" id="3.30.70.270">
    <property type="match status" value="1"/>
</dbReference>
<dbReference type="InterPro" id="IPR043128">
    <property type="entry name" value="Rev_trsase/Diguanyl_cyclase"/>
</dbReference>
<name>A0A0A0BAK1_9CELL</name>
<feature type="transmembrane region" description="Helical" evidence="2">
    <location>
        <begin position="41"/>
        <end position="58"/>
    </location>
</feature>
<dbReference type="SMART" id="SM00267">
    <property type="entry name" value="GGDEF"/>
    <property type="match status" value="1"/>
</dbReference>
<dbReference type="Pfam" id="PF00990">
    <property type="entry name" value="GGDEF"/>
    <property type="match status" value="1"/>
</dbReference>
<keyword evidence="2" id="KW-0812">Transmembrane</keyword>
<dbReference type="PROSITE" id="PS50887">
    <property type="entry name" value="GGDEF"/>
    <property type="match status" value="1"/>
</dbReference>
<gene>
    <name evidence="4" type="ORF">Q760_10940</name>
</gene>
<dbReference type="InterPro" id="IPR029787">
    <property type="entry name" value="Nucleotide_cyclase"/>
</dbReference>
<dbReference type="RefSeq" id="WP_052103824.1">
    <property type="nucleotide sequence ID" value="NZ_AXNT01000033.1"/>
</dbReference>
<dbReference type="CDD" id="cd01949">
    <property type="entry name" value="GGDEF"/>
    <property type="match status" value="1"/>
</dbReference>
<dbReference type="STRING" id="1408250.Q760_10940"/>
<dbReference type="AlphaFoldDB" id="A0A0A0BAK1"/>
<protein>
    <recommendedName>
        <fullName evidence="3">GGDEF domain-containing protein</fullName>
    </recommendedName>
</protein>
<evidence type="ECO:0000313" key="5">
    <source>
        <dbReference type="Proteomes" id="UP000029833"/>
    </source>
</evidence>
<dbReference type="FunFam" id="3.30.70.270:FF:000001">
    <property type="entry name" value="Diguanylate cyclase domain protein"/>
    <property type="match status" value="1"/>
</dbReference>
<keyword evidence="5" id="KW-1185">Reference proteome</keyword>